<comment type="similarity">
    <text evidence="1">Belongs to the YciI family.</text>
</comment>
<dbReference type="AlphaFoldDB" id="A0A193LFU0"/>
<evidence type="ECO:0000259" key="2">
    <source>
        <dbReference type="Pfam" id="PF03795"/>
    </source>
</evidence>
<dbReference type="SUPFAM" id="SSF54909">
    <property type="entry name" value="Dimeric alpha+beta barrel"/>
    <property type="match status" value="1"/>
</dbReference>
<evidence type="ECO:0000313" key="4">
    <source>
        <dbReference type="Proteomes" id="UP000092695"/>
    </source>
</evidence>
<reference evidence="3 4" key="1">
    <citation type="submission" date="2016-06" db="EMBL/GenBank/DDBJ databases">
        <title>Complete genome sequence of a deep-branching marine Gamma Proteobacterium Woeseia oceani type strain XK5.</title>
        <authorList>
            <person name="Mu D."/>
            <person name="Du Z."/>
        </authorList>
    </citation>
    <scope>NUCLEOTIDE SEQUENCE [LARGE SCALE GENOMIC DNA]</scope>
    <source>
        <strain evidence="3 4">XK5</strain>
    </source>
</reference>
<sequence>MQYLLLIYAAADSGEPQPGSKEWDAYIAGYESLSNEAAEKGAMLGGNGLQDVDTATTVRVRGGKVETTDGPFAETREVLGGYYLMECKDLDEAIAYAAKIPGARYGSVEIRPIMQFD</sequence>
<evidence type="ECO:0000313" key="3">
    <source>
        <dbReference type="EMBL" id="ANO51244.1"/>
    </source>
</evidence>
<dbReference type="Pfam" id="PF03795">
    <property type="entry name" value="YCII"/>
    <property type="match status" value="1"/>
</dbReference>
<gene>
    <name evidence="3" type="ORF">BA177_08550</name>
</gene>
<name>A0A193LFU0_9GAMM</name>
<protein>
    <recommendedName>
        <fullName evidence="2">YCII-related domain-containing protein</fullName>
    </recommendedName>
</protein>
<dbReference type="Gene3D" id="3.30.70.1060">
    <property type="entry name" value="Dimeric alpha+beta barrel"/>
    <property type="match status" value="1"/>
</dbReference>
<keyword evidence="4" id="KW-1185">Reference proteome</keyword>
<accession>A0A193LFU0</accession>
<organism evidence="3 4">
    <name type="scientific">Woeseia oceani</name>
    <dbReference type="NCBI Taxonomy" id="1548547"/>
    <lineage>
        <taxon>Bacteria</taxon>
        <taxon>Pseudomonadati</taxon>
        <taxon>Pseudomonadota</taxon>
        <taxon>Gammaproteobacteria</taxon>
        <taxon>Woeseiales</taxon>
        <taxon>Woeseiaceae</taxon>
        <taxon>Woeseia</taxon>
    </lineage>
</organism>
<evidence type="ECO:0000256" key="1">
    <source>
        <dbReference type="ARBA" id="ARBA00007689"/>
    </source>
</evidence>
<dbReference type="EMBL" id="CP016268">
    <property type="protein sequence ID" value="ANO51244.1"/>
    <property type="molecule type" value="Genomic_DNA"/>
</dbReference>
<dbReference type="KEGG" id="woc:BA177_08550"/>
<feature type="domain" description="YCII-related" evidence="2">
    <location>
        <begin position="1"/>
        <end position="116"/>
    </location>
</feature>
<dbReference type="PANTHER" id="PTHR35174:SF3">
    <property type="entry name" value="BLL7171 PROTEIN"/>
    <property type="match status" value="1"/>
</dbReference>
<proteinExistence type="inferred from homology"/>
<dbReference type="STRING" id="1548547.BA177_08550"/>
<dbReference type="InterPro" id="IPR011008">
    <property type="entry name" value="Dimeric_a/b-barrel"/>
</dbReference>
<dbReference type="PANTHER" id="PTHR35174">
    <property type="entry name" value="BLL7171 PROTEIN-RELATED"/>
    <property type="match status" value="1"/>
</dbReference>
<dbReference type="RefSeq" id="WP_068615404.1">
    <property type="nucleotide sequence ID" value="NZ_CP016268.1"/>
</dbReference>
<dbReference type="OrthoDB" id="9807535at2"/>
<dbReference type="Proteomes" id="UP000092695">
    <property type="component" value="Chromosome"/>
</dbReference>
<dbReference type="InterPro" id="IPR005545">
    <property type="entry name" value="YCII"/>
</dbReference>